<feature type="compositionally biased region" description="Low complexity" evidence="1">
    <location>
        <begin position="146"/>
        <end position="160"/>
    </location>
</feature>
<dbReference type="Gramene" id="Psat4g068920.1">
    <property type="protein sequence ID" value="Psat4g068920.1.cds"/>
    <property type="gene ID" value="Psat4g068920"/>
</dbReference>
<feature type="compositionally biased region" description="Low complexity" evidence="1">
    <location>
        <begin position="46"/>
        <end position="72"/>
    </location>
</feature>
<feature type="compositionally biased region" description="Basic and acidic residues" evidence="1">
    <location>
        <begin position="1"/>
        <end position="10"/>
    </location>
</feature>
<protein>
    <submittedName>
        <fullName evidence="2">Uncharacterized protein</fullName>
    </submittedName>
</protein>
<feature type="compositionally biased region" description="Basic and acidic residues" evidence="1">
    <location>
        <begin position="343"/>
        <end position="376"/>
    </location>
</feature>
<feature type="compositionally biased region" description="Low complexity" evidence="1">
    <location>
        <begin position="80"/>
        <end position="95"/>
    </location>
</feature>
<comment type="caution">
    <text evidence="2">The sequence shown here is derived from an EMBL/GenBank/DDBJ whole genome shotgun (WGS) entry which is preliminary data.</text>
</comment>
<dbReference type="AlphaFoldDB" id="A0A9D5ARB3"/>
<evidence type="ECO:0000256" key="1">
    <source>
        <dbReference type="SAM" id="MobiDB-lite"/>
    </source>
</evidence>
<reference evidence="2 3" key="1">
    <citation type="journal article" date="2022" name="Nat. Genet.">
        <title>Improved pea reference genome and pan-genome highlight genomic features and evolutionary characteristics.</title>
        <authorList>
            <person name="Yang T."/>
            <person name="Liu R."/>
            <person name="Luo Y."/>
            <person name="Hu S."/>
            <person name="Wang D."/>
            <person name="Wang C."/>
            <person name="Pandey M.K."/>
            <person name="Ge S."/>
            <person name="Xu Q."/>
            <person name="Li N."/>
            <person name="Li G."/>
            <person name="Huang Y."/>
            <person name="Saxena R.K."/>
            <person name="Ji Y."/>
            <person name="Li M."/>
            <person name="Yan X."/>
            <person name="He Y."/>
            <person name="Liu Y."/>
            <person name="Wang X."/>
            <person name="Xiang C."/>
            <person name="Varshney R.K."/>
            <person name="Ding H."/>
            <person name="Gao S."/>
            <person name="Zong X."/>
        </authorList>
    </citation>
    <scope>NUCLEOTIDE SEQUENCE [LARGE SCALE GENOMIC DNA]</scope>
    <source>
        <strain evidence="2 3">cv. Zhongwan 6</strain>
    </source>
</reference>
<keyword evidence="3" id="KW-1185">Reference proteome</keyword>
<accession>A0A9D5ARB3</accession>
<dbReference type="PANTHER" id="PTHR33673:SF35">
    <property type="match status" value="1"/>
</dbReference>
<proteinExistence type="predicted"/>
<feature type="region of interest" description="Disordered" evidence="1">
    <location>
        <begin position="1"/>
        <end position="172"/>
    </location>
</feature>
<gene>
    <name evidence="2" type="ORF">KIW84_041562</name>
</gene>
<feature type="region of interest" description="Disordered" evidence="1">
    <location>
        <begin position="318"/>
        <end position="384"/>
    </location>
</feature>
<feature type="compositionally biased region" description="Polar residues" evidence="1">
    <location>
        <begin position="250"/>
        <end position="272"/>
    </location>
</feature>
<organism evidence="2 3">
    <name type="scientific">Pisum sativum</name>
    <name type="common">Garden pea</name>
    <name type="synonym">Lathyrus oleraceus</name>
    <dbReference type="NCBI Taxonomy" id="3888"/>
    <lineage>
        <taxon>Eukaryota</taxon>
        <taxon>Viridiplantae</taxon>
        <taxon>Streptophyta</taxon>
        <taxon>Embryophyta</taxon>
        <taxon>Tracheophyta</taxon>
        <taxon>Spermatophyta</taxon>
        <taxon>Magnoliopsida</taxon>
        <taxon>eudicotyledons</taxon>
        <taxon>Gunneridae</taxon>
        <taxon>Pentapetalae</taxon>
        <taxon>rosids</taxon>
        <taxon>fabids</taxon>
        <taxon>Fabales</taxon>
        <taxon>Fabaceae</taxon>
        <taxon>Papilionoideae</taxon>
        <taxon>50 kb inversion clade</taxon>
        <taxon>NPAAA clade</taxon>
        <taxon>Hologalegina</taxon>
        <taxon>IRL clade</taxon>
        <taxon>Fabeae</taxon>
        <taxon>Lathyrus</taxon>
    </lineage>
</organism>
<feature type="compositionally biased region" description="Polar residues" evidence="1">
    <location>
        <begin position="122"/>
        <end position="133"/>
    </location>
</feature>
<name>A0A9D5ARB3_PEA</name>
<dbReference type="Gramene" id="Psat04G0156200-T1">
    <property type="protein sequence ID" value="KAI5416556.1"/>
    <property type="gene ID" value="KIW84_041562"/>
</dbReference>
<dbReference type="PANTHER" id="PTHR33673">
    <property type="entry name" value="SUPPRESSOR SRP40-LIKE PROTEIN"/>
    <property type="match status" value="1"/>
</dbReference>
<sequence>MEAEGYKKFNVDQPPPPPSTKQELESSTYNNILETDHSLIANNHNPITSSSSSSSQNPITSSSSPSSSSQNPFLVQSDATTNNITNNMDNNSSNTCVSNDSDGSRTIPSPTFELPNHEHNHTSITNNENSNLGLASHLSRESSDVGSISGGHHSASISSSQTLENGMNKGPEIQNPQVQVMERPNETNATSPYVFPSHVFARNSTNVPIEWSTASNESLFSIYMGNMSFSSELACFKSCELDKPGDAITCDQQPNASSASDQQPNASSASNQPPTPVNKFNDISQRTAELHEEGLKVTEAKAAETMREVIMENCRTMENKQDKKSSSKHHLDGSAKSYAFQTSKERDKSVSSKGAGEKQKKSEQNEKTKEGDEEAKSNTNAASTPNKWLSCFACCTFCH</sequence>
<feature type="compositionally biased region" description="Polar residues" evidence="1">
    <location>
        <begin position="96"/>
        <end position="109"/>
    </location>
</feature>
<evidence type="ECO:0000313" key="3">
    <source>
        <dbReference type="Proteomes" id="UP001058974"/>
    </source>
</evidence>
<dbReference type="Proteomes" id="UP001058974">
    <property type="component" value="Chromosome 4"/>
</dbReference>
<dbReference type="EMBL" id="JAMSHJ010000004">
    <property type="protein sequence ID" value="KAI5416556.1"/>
    <property type="molecule type" value="Genomic_DNA"/>
</dbReference>
<feature type="compositionally biased region" description="Basic and acidic residues" evidence="1">
    <location>
        <begin position="318"/>
        <end position="333"/>
    </location>
</feature>
<evidence type="ECO:0000313" key="2">
    <source>
        <dbReference type="EMBL" id="KAI5416556.1"/>
    </source>
</evidence>
<feature type="region of interest" description="Disordered" evidence="1">
    <location>
        <begin position="250"/>
        <end position="280"/>
    </location>
</feature>